<dbReference type="SUPFAM" id="SSF48403">
    <property type="entry name" value="Ankyrin repeat"/>
    <property type="match status" value="1"/>
</dbReference>
<dbReference type="PROSITE" id="PS50088">
    <property type="entry name" value="ANK_REPEAT"/>
    <property type="match status" value="1"/>
</dbReference>
<accession>A0A0B2WXZ5</accession>
<dbReference type="PANTHER" id="PTHR24118:SF99">
    <property type="entry name" value="POTE ANKYRIN DOMAIN FAMILY MEMBER 3C-RELATED"/>
    <property type="match status" value="1"/>
</dbReference>
<dbReference type="GeneID" id="63738048"/>
<feature type="repeat" description="ANK" evidence="1">
    <location>
        <begin position="271"/>
        <end position="303"/>
    </location>
</feature>
<evidence type="ECO:0000313" key="3">
    <source>
        <dbReference type="Proteomes" id="UP000030816"/>
    </source>
</evidence>
<organism evidence="2 3">
    <name type="scientific">Metarhizium album (strain ARSEF 1941)</name>
    <dbReference type="NCBI Taxonomy" id="1081103"/>
    <lineage>
        <taxon>Eukaryota</taxon>
        <taxon>Fungi</taxon>
        <taxon>Dikarya</taxon>
        <taxon>Ascomycota</taxon>
        <taxon>Pezizomycotina</taxon>
        <taxon>Sordariomycetes</taxon>
        <taxon>Hypocreomycetidae</taxon>
        <taxon>Hypocreales</taxon>
        <taxon>Clavicipitaceae</taxon>
        <taxon>Metarhizium</taxon>
    </lineage>
</organism>
<dbReference type="PANTHER" id="PTHR24118">
    <property type="entry name" value="POTE ANKYRIN DOMAIN"/>
    <property type="match status" value="1"/>
</dbReference>
<dbReference type="InterPro" id="IPR036770">
    <property type="entry name" value="Ankyrin_rpt-contain_sf"/>
</dbReference>
<keyword evidence="3" id="KW-1185">Reference proteome</keyword>
<keyword evidence="1" id="KW-0040">ANK repeat</keyword>
<dbReference type="SMART" id="SM00248">
    <property type="entry name" value="ANK"/>
    <property type="match status" value="3"/>
</dbReference>
<protein>
    <submittedName>
        <fullName evidence="2">Ankyrin repeat domain protein</fullName>
    </submittedName>
</protein>
<evidence type="ECO:0000256" key="1">
    <source>
        <dbReference type="PROSITE-ProRule" id="PRU00023"/>
    </source>
</evidence>
<comment type="caution">
    <text evidence="2">The sequence shown here is derived from an EMBL/GenBank/DDBJ whole genome shotgun (WGS) entry which is preliminary data.</text>
</comment>
<dbReference type="AlphaFoldDB" id="A0A0B2WXZ5"/>
<reference evidence="2 3" key="1">
    <citation type="journal article" date="2014" name="Proc. Natl. Acad. Sci. U.S.A.">
        <title>Trajectory and genomic determinants of fungal-pathogen speciation and host adaptation.</title>
        <authorList>
            <person name="Hu X."/>
            <person name="Xiao G."/>
            <person name="Zheng P."/>
            <person name="Shang Y."/>
            <person name="Su Y."/>
            <person name="Zhang X."/>
            <person name="Liu X."/>
            <person name="Zhan S."/>
            <person name="St Leger R.J."/>
            <person name="Wang C."/>
        </authorList>
    </citation>
    <scope>NUCLEOTIDE SEQUENCE [LARGE SCALE GENOMIC DNA]</scope>
    <source>
        <strain evidence="2 3">ARSEF 1941</strain>
    </source>
</reference>
<dbReference type="Gene3D" id="1.25.40.20">
    <property type="entry name" value="Ankyrin repeat-containing domain"/>
    <property type="match status" value="2"/>
</dbReference>
<evidence type="ECO:0000313" key="2">
    <source>
        <dbReference type="EMBL" id="KHN98469.1"/>
    </source>
</evidence>
<proteinExistence type="predicted"/>
<dbReference type="RefSeq" id="XP_040679535.1">
    <property type="nucleotide sequence ID" value="XM_040822392.1"/>
</dbReference>
<dbReference type="OrthoDB" id="194358at2759"/>
<name>A0A0B2WXZ5_METAS</name>
<dbReference type="EMBL" id="AZHE01000007">
    <property type="protein sequence ID" value="KHN98469.1"/>
    <property type="molecule type" value="Genomic_DNA"/>
</dbReference>
<dbReference type="Pfam" id="PF00023">
    <property type="entry name" value="Ank"/>
    <property type="match status" value="1"/>
</dbReference>
<dbReference type="STRING" id="1081103.A0A0B2WXZ5"/>
<dbReference type="Proteomes" id="UP000030816">
    <property type="component" value="Unassembled WGS sequence"/>
</dbReference>
<dbReference type="HOGENOM" id="CLU_397441_0_0_1"/>
<sequence>MAHLAAGLEPPQQVQASLNAAWKGVASVHAEVSLIRIPTIGVRRQRLGELLSELQFLCGLLNCIFCLSLHLSTQDQQAVDGFFNYAILDSIARVVENILDTAATAPDDELVTMTVNVRFYRDLVSQIATFAAYNLSVLHQTLLIGHPIPPSTSKIPTVDDLGPTLEKWLRLLNSRHYDRTILEWASERGLVQARRELDPEYQRAATGWAKFASTSWEFIEPFVRQLFAMPATNNFTQWAIEHARSSWPYVYGFDAPTAQPVVTLVNDISLGKVTPLHYAAMLGLSDLVKYLLLGSQTINLVNANGCFGTPLFCALVGPRVLLFGTQPSSWGYLVVSMEPADAALIKELLARGASGDFSFSMPDVENPIQLTHVAFVAATILEDPDIFTMAAEARTPLQEDFTLMLISSSVFEEKADSNPAVMSKLVTAAFDRAMVMADDSLPWEDDVVCGAIWKFMNVECLGFDTEQKVTLPFISDGDFASVVRQCVIDDRAIIHGRPVYLERLMQDRRFDPNLLAREGTDEEGTILHLAVSGRHELVLHELYLANADFGARDAQGRTPLMVIESVAVLRALVRQYKVSTTAKNNDGQNIWHLAAATNDASLLKWLCANDPDKPANINVISNAGRTPLAEALLCFSILSDRQHKPTPTAAKTLLDEELVDVKLGTSNLPMSMAEITAQWTDSELAAKLVAAGVAI</sequence>
<dbReference type="InterPro" id="IPR002110">
    <property type="entry name" value="Ankyrin_rpt"/>
</dbReference>
<gene>
    <name evidence="2" type="ORF">MAM_03593</name>
</gene>